<dbReference type="PROSITE" id="PS51480">
    <property type="entry name" value="DHAL"/>
    <property type="match status" value="1"/>
</dbReference>
<dbReference type="Proteomes" id="UP000442533">
    <property type="component" value="Unassembled WGS sequence"/>
</dbReference>
<proteinExistence type="predicted"/>
<dbReference type="Pfam" id="PF02733">
    <property type="entry name" value="Dak1"/>
    <property type="match status" value="1"/>
</dbReference>
<dbReference type="Pfam" id="PF02734">
    <property type="entry name" value="Dak2"/>
    <property type="match status" value="1"/>
</dbReference>
<dbReference type="SMART" id="SM01120">
    <property type="entry name" value="Dak2"/>
    <property type="match status" value="1"/>
</dbReference>
<dbReference type="FunFam" id="3.40.50.10440:FF:000001">
    <property type="entry name" value="Dihydroxyacetone kinase, DhaK subunit"/>
    <property type="match status" value="1"/>
</dbReference>
<dbReference type="SUPFAM" id="SSF101473">
    <property type="entry name" value="DhaL-like"/>
    <property type="match status" value="1"/>
</dbReference>
<evidence type="ECO:0000256" key="1">
    <source>
        <dbReference type="ARBA" id="ARBA00022679"/>
    </source>
</evidence>
<dbReference type="PANTHER" id="PTHR28629:SF4">
    <property type="entry name" value="TRIOKINASE_FMN CYCLASE"/>
    <property type="match status" value="1"/>
</dbReference>
<dbReference type="GO" id="GO:0005829">
    <property type="term" value="C:cytosol"/>
    <property type="evidence" value="ECO:0007669"/>
    <property type="project" value="TreeGrafter"/>
</dbReference>
<keyword evidence="3 7" id="KW-0418">Kinase</keyword>
<dbReference type="InterPro" id="IPR012737">
    <property type="entry name" value="DhaK_L_YcgS"/>
</dbReference>
<evidence type="ECO:0000256" key="3">
    <source>
        <dbReference type="ARBA" id="ARBA00022777"/>
    </source>
</evidence>
<dbReference type="EC" id="2.7.1.121" evidence="7"/>
<evidence type="ECO:0000256" key="4">
    <source>
        <dbReference type="ARBA" id="ARBA00022840"/>
    </source>
</evidence>
<evidence type="ECO:0000256" key="2">
    <source>
        <dbReference type="ARBA" id="ARBA00022741"/>
    </source>
</evidence>
<dbReference type="PROSITE" id="PS51481">
    <property type="entry name" value="DHAK"/>
    <property type="match status" value="1"/>
</dbReference>
<organism evidence="7 8">
    <name type="scientific">Paracoccus limosus</name>
    <dbReference type="NCBI Taxonomy" id="913252"/>
    <lineage>
        <taxon>Bacteria</taxon>
        <taxon>Pseudomonadati</taxon>
        <taxon>Pseudomonadota</taxon>
        <taxon>Alphaproteobacteria</taxon>
        <taxon>Rhodobacterales</taxon>
        <taxon>Paracoccaceae</taxon>
        <taxon>Paracoccus</taxon>
    </lineage>
</organism>
<dbReference type="FunFam" id="1.25.40.340:FF:000002">
    <property type="entry name" value="Dihydroxyacetone kinase, L subunit"/>
    <property type="match status" value="1"/>
</dbReference>
<gene>
    <name evidence="7" type="primary">dhaK</name>
    <name evidence="7" type="ORF">GL279_15260</name>
</gene>
<dbReference type="GO" id="GO:0005524">
    <property type="term" value="F:ATP binding"/>
    <property type="evidence" value="ECO:0007669"/>
    <property type="project" value="UniProtKB-KW"/>
</dbReference>
<dbReference type="Gene3D" id="3.30.1180.20">
    <property type="entry name" value="Dihydroxyacetone kinase, domain 2"/>
    <property type="match status" value="1"/>
</dbReference>
<dbReference type="InterPro" id="IPR050861">
    <property type="entry name" value="Dihydroxyacetone_Kinase"/>
</dbReference>
<dbReference type="EMBL" id="WMIF01000025">
    <property type="protein sequence ID" value="MTH35964.1"/>
    <property type="molecule type" value="Genomic_DNA"/>
</dbReference>
<dbReference type="RefSeq" id="WP_155065492.1">
    <property type="nucleotide sequence ID" value="NZ_WMIF01000025.1"/>
</dbReference>
<dbReference type="GO" id="GO:0047324">
    <property type="term" value="F:phosphoenolpyruvate-glycerone phosphotransferase activity"/>
    <property type="evidence" value="ECO:0007669"/>
    <property type="project" value="UniProtKB-EC"/>
</dbReference>
<feature type="domain" description="DhaK" evidence="6">
    <location>
        <begin position="10"/>
        <end position="333"/>
    </location>
</feature>
<dbReference type="NCBIfam" id="TIGR02365">
    <property type="entry name" value="dha_L_ycgS"/>
    <property type="match status" value="1"/>
</dbReference>
<dbReference type="Gene3D" id="3.40.50.10440">
    <property type="entry name" value="Dihydroxyacetone kinase, domain 1"/>
    <property type="match status" value="1"/>
</dbReference>
<evidence type="ECO:0000259" key="5">
    <source>
        <dbReference type="PROSITE" id="PS51480"/>
    </source>
</evidence>
<reference evidence="7 8" key="1">
    <citation type="submission" date="2019-11" db="EMBL/GenBank/DDBJ databases">
        <authorList>
            <person name="Dong K."/>
        </authorList>
    </citation>
    <scope>NUCLEOTIDE SEQUENCE [LARGE SCALE GENOMIC DNA]</scope>
    <source>
        <strain evidence="7 8">JCM 17370</strain>
    </source>
</reference>
<dbReference type="Gene3D" id="1.25.40.340">
    <property type="match status" value="1"/>
</dbReference>
<dbReference type="GO" id="GO:0004371">
    <property type="term" value="F:glycerone kinase activity"/>
    <property type="evidence" value="ECO:0007669"/>
    <property type="project" value="InterPro"/>
</dbReference>
<dbReference type="InterPro" id="IPR036117">
    <property type="entry name" value="DhaL_dom_sf"/>
</dbReference>
<dbReference type="InterPro" id="IPR004007">
    <property type="entry name" value="DhaL_dom"/>
</dbReference>
<dbReference type="GO" id="GO:0019563">
    <property type="term" value="P:glycerol catabolic process"/>
    <property type="evidence" value="ECO:0007669"/>
    <property type="project" value="TreeGrafter"/>
</dbReference>
<accession>A0A844H854</accession>
<keyword evidence="1 7" id="KW-0808">Transferase</keyword>
<keyword evidence="8" id="KW-1185">Reference proteome</keyword>
<dbReference type="PANTHER" id="PTHR28629">
    <property type="entry name" value="TRIOKINASE/FMN CYCLASE"/>
    <property type="match status" value="1"/>
</dbReference>
<dbReference type="SUPFAM" id="SSF82549">
    <property type="entry name" value="DAK1/DegV-like"/>
    <property type="match status" value="1"/>
</dbReference>
<protein>
    <submittedName>
        <fullName evidence="7">Dihydroxyacetone kinase subunit DhaK</fullName>
        <ecNumber evidence="7">2.7.1.121</ecNumber>
    </submittedName>
</protein>
<dbReference type="OrthoDB" id="9806345at2"/>
<evidence type="ECO:0000313" key="7">
    <source>
        <dbReference type="EMBL" id="MTH35964.1"/>
    </source>
</evidence>
<dbReference type="AlphaFoldDB" id="A0A844H854"/>
<feature type="domain" description="DhaL" evidence="5">
    <location>
        <begin position="377"/>
        <end position="576"/>
    </location>
</feature>
<dbReference type="NCBIfam" id="NF011049">
    <property type="entry name" value="PRK14479.1"/>
    <property type="match status" value="1"/>
</dbReference>
<sequence length="582" mass="59532">MTKTKKLINAPETIISEMIAGMVGAHPDILTVEGATGRAVVAVDGPRDGKVGVVVGGGSGHEPAFAGYVGRGLADAAAVGNIFASPSPEHIAEAARAADGGAGVVLLYGNYTGDVLNFTMAAEMLADEGIAVRHVAVADDVASAPAARRNERRGIAGDFFVFKIAGAAADLGEPLARVEALAQKANAATLSMGVALSPCSLPQTGKPNFEIGDDEMEIGMGLHGEPGVRREKLASADTITDALMQAILAELGAGQGDRVAVLVNGLGATSPVELYIVFNRVKQILDGHGIAVHRSWVGEYATSLEMAGASITLIRLDAELTMLLDHPCHTVALTQGAVKGGSPAAGARSNRRQTPQVEAASAAPAVALKSDGAITPQIFRQMMRRAGDEIIAERDWLSELDGVIGDGDHGVTMEIGWKAVQGALNNAPADETIEASCKRMAKAFLDAVGASSGPLYATAFLRAGAAVSDRLNLDAGALVDWLAGALQGIRDRGRAEPGDKTMIDAWVPAVEAARAAVSGGAVAVIGAARDGAERGMQATAAMEARRGRSAKLGARSVGHIDAGAASTFTILRAMAAALDEAL</sequence>
<dbReference type="FunFam" id="3.30.1180.20:FF:000001">
    <property type="entry name" value="Dihydroxyacetone kinase 1"/>
    <property type="match status" value="1"/>
</dbReference>
<keyword evidence="4" id="KW-0067">ATP-binding</keyword>
<name>A0A844H854_9RHOB</name>
<dbReference type="InterPro" id="IPR004006">
    <property type="entry name" value="DhaK_dom"/>
</dbReference>
<evidence type="ECO:0000313" key="8">
    <source>
        <dbReference type="Proteomes" id="UP000442533"/>
    </source>
</evidence>
<keyword evidence="2" id="KW-0547">Nucleotide-binding</keyword>
<evidence type="ECO:0000259" key="6">
    <source>
        <dbReference type="PROSITE" id="PS51481"/>
    </source>
</evidence>
<comment type="caution">
    <text evidence="7">The sequence shown here is derived from an EMBL/GenBank/DDBJ whole genome shotgun (WGS) entry which is preliminary data.</text>
</comment>